<name>A6JRT1_RAT</name>
<evidence type="ECO:0000313" key="1">
    <source>
        <dbReference type="EMBL" id="EDL97873.1"/>
    </source>
</evidence>
<evidence type="ECO:0000313" key="2">
    <source>
        <dbReference type="Proteomes" id="UP000234681"/>
    </source>
</evidence>
<organism evidence="1 2">
    <name type="scientific">Rattus norvegicus</name>
    <name type="common">Rat</name>
    <dbReference type="NCBI Taxonomy" id="10116"/>
    <lineage>
        <taxon>Eukaryota</taxon>
        <taxon>Metazoa</taxon>
        <taxon>Chordata</taxon>
        <taxon>Craniata</taxon>
        <taxon>Vertebrata</taxon>
        <taxon>Euteleostomi</taxon>
        <taxon>Mammalia</taxon>
        <taxon>Eutheria</taxon>
        <taxon>Euarchontoglires</taxon>
        <taxon>Glires</taxon>
        <taxon>Rodentia</taxon>
        <taxon>Myomorpha</taxon>
        <taxon>Muroidea</taxon>
        <taxon>Muridae</taxon>
        <taxon>Murinae</taxon>
        <taxon>Rattus</taxon>
    </lineage>
</organism>
<proteinExistence type="predicted"/>
<accession>A6JRT1</accession>
<dbReference type="AlphaFoldDB" id="A6JRT1"/>
<dbReference type="EMBL" id="CH473998">
    <property type="protein sequence ID" value="EDL97873.1"/>
    <property type="molecule type" value="Genomic_DNA"/>
</dbReference>
<dbReference type="Proteomes" id="UP000234681">
    <property type="component" value="Chromosome 5"/>
</dbReference>
<sequence length="57" mass="6611">MKDSCTRQRLRCSFTQGWISLSLHTSSNITPPLRMRWHLFPKKCEGSLVLPRLEAPV</sequence>
<reference evidence="2" key="1">
    <citation type="submission" date="2005-09" db="EMBL/GenBank/DDBJ databases">
        <authorList>
            <person name="Mural R.J."/>
            <person name="Li P.W."/>
            <person name="Adams M.D."/>
            <person name="Amanatides P.G."/>
            <person name="Baden-Tillson H."/>
            <person name="Barnstead M."/>
            <person name="Chin S.H."/>
            <person name="Dew I."/>
            <person name="Evans C.A."/>
            <person name="Ferriera S."/>
            <person name="Flanigan M."/>
            <person name="Fosler C."/>
            <person name="Glodek A."/>
            <person name="Gu Z."/>
            <person name="Holt R.A."/>
            <person name="Jennings D."/>
            <person name="Kraft C.L."/>
            <person name="Lu F."/>
            <person name="Nguyen T."/>
            <person name="Nusskern D.R."/>
            <person name="Pfannkoch C.M."/>
            <person name="Sitter C."/>
            <person name="Sutton G.G."/>
            <person name="Venter J.C."/>
            <person name="Wang Z."/>
            <person name="Woodage T."/>
            <person name="Zheng X.H."/>
            <person name="Zhong F."/>
        </authorList>
    </citation>
    <scope>NUCLEOTIDE SEQUENCE [LARGE SCALE GENOMIC DNA]</scope>
    <source>
        <strain>BN</strain>
        <strain evidence="2">Sprague-Dawley</strain>
    </source>
</reference>
<gene>
    <name evidence="1" type="ORF">rCG_53452</name>
</gene>
<protein>
    <submittedName>
        <fullName evidence="1">RCG53452</fullName>
    </submittedName>
</protein>